<organism evidence="9 10">
    <name type="scientific">Buchnera aphidicola subsp. Rhopalosiphum maidis</name>
    <dbReference type="NCBI Taxonomy" id="118109"/>
    <lineage>
        <taxon>Bacteria</taxon>
        <taxon>Pseudomonadati</taxon>
        <taxon>Pseudomonadota</taxon>
        <taxon>Gammaproteobacteria</taxon>
        <taxon>Enterobacterales</taxon>
        <taxon>Erwiniaceae</taxon>
        <taxon>Buchnera</taxon>
    </lineage>
</organism>
<accession>A0A3G2I5R7</accession>
<dbReference type="InterPro" id="IPR050619">
    <property type="entry name" value="Flavodoxin"/>
</dbReference>
<dbReference type="InterPro" id="IPR001226">
    <property type="entry name" value="Flavodoxin_CS"/>
</dbReference>
<evidence type="ECO:0000256" key="1">
    <source>
        <dbReference type="ARBA" id="ARBA00001917"/>
    </source>
</evidence>
<dbReference type="SUPFAM" id="SSF52218">
    <property type="entry name" value="Flavoproteins"/>
    <property type="match status" value="1"/>
</dbReference>
<dbReference type="InterPro" id="IPR008254">
    <property type="entry name" value="Flavodoxin/NO_synth"/>
</dbReference>
<dbReference type="PANTHER" id="PTHR42809">
    <property type="entry name" value="FLAVODOXIN 2"/>
    <property type="match status" value="1"/>
</dbReference>
<dbReference type="InterPro" id="IPR010086">
    <property type="entry name" value="Flavodoxin_lc"/>
</dbReference>
<proteinExistence type="inferred from homology"/>
<evidence type="ECO:0000313" key="10">
    <source>
        <dbReference type="Proteomes" id="UP000271533"/>
    </source>
</evidence>
<dbReference type="Pfam" id="PF00258">
    <property type="entry name" value="Flavodoxin_1"/>
    <property type="match status" value="1"/>
</dbReference>
<evidence type="ECO:0000259" key="8">
    <source>
        <dbReference type="PROSITE" id="PS50902"/>
    </source>
</evidence>
<dbReference type="PANTHER" id="PTHR42809:SF1">
    <property type="entry name" value="FLAVODOXIN 1"/>
    <property type="match status" value="1"/>
</dbReference>
<keyword evidence="3 7" id="KW-0813">Transport</keyword>
<dbReference type="NCBIfam" id="NF006739">
    <property type="entry name" value="PRK09267.1-5"/>
    <property type="match status" value="1"/>
</dbReference>
<evidence type="ECO:0000256" key="5">
    <source>
        <dbReference type="ARBA" id="ARBA00022643"/>
    </source>
</evidence>
<keyword evidence="6 7" id="KW-0249">Electron transport</keyword>
<evidence type="ECO:0000256" key="7">
    <source>
        <dbReference type="PIRNR" id="PIRNR038996"/>
    </source>
</evidence>
<protein>
    <recommendedName>
        <fullName evidence="7">Flavodoxin</fullName>
    </recommendedName>
</protein>
<evidence type="ECO:0000313" key="9">
    <source>
        <dbReference type="EMBL" id="AYN24766.1"/>
    </source>
</evidence>
<evidence type="ECO:0000256" key="2">
    <source>
        <dbReference type="ARBA" id="ARBA00005267"/>
    </source>
</evidence>
<evidence type="ECO:0000256" key="3">
    <source>
        <dbReference type="ARBA" id="ARBA00022448"/>
    </source>
</evidence>
<dbReference type="PROSITE" id="PS00201">
    <property type="entry name" value="FLAVODOXIN"/>
    <property type="match status" value="1"/>
</dbReference>
<evidence type="ECO:0000256" key="4">
    <source>
        <dbReference type="ARBA" id="ARBA00022630"/>
    </source>
</evidence>
<dbReference type="RefSeq" id="WP_158361307.1">
    <property type="nucleotide sequence ID" value="NZ_CP032759.1"/>
</dbReference>
<comment type="function">
    <text evidence="7">Low-potential electron donor to a number of redox enzymes.</text>
</comment>
<keyword evidence="5 7" id="KW-0288">FMN</keyword>
<evidence type="ECO:0000256" key="6">
    <source>
        <dbReference type="ARBA" id="ARBA00022982"/>
    </source>
</evidence>
<dbReference type="Proteomes" id="UP000271533">
    <property type="component" value="Chromosome"/>
</dbReference>
<dbReference type="AlphaFoldDB" id="A0A3G2I5R7"/>
<feature type="domain" description="Flavodoxin-like" evidence="8">
    <location>
        <begin position="4"/>
        <end position="164"/>
    </location>
</feature>
<dbReference type="PIRSF" id="PIRSF038996">
    <property type="entry name" value="FldA"/>
    <property type="match status" value="1"/>
</dbReference>
<dbReference type="NCBIfam" id="TIGR01752">
    <property type="entry name" value="flav_long"/>
    <property type="match status" value="1"/>
</dbReference>
<dbReference type="GO" id="GO:0009055">
    <property type="term" value="F:electron transfer activity"/>
    <property type="evidence" value="ECO:0007669"/>
    <property type="project" value="UniProtKB-UniRule"/>
</dbReference>
<sequence length="169" mass="19519">MKKIGIFFGSDTGNTEKVAKLIQKKIGNSSILHDISNASKKDIELFDYLILGVPTWYYGEMQCDWDDFLPILKKINFLQKTVALFGCGDQEDYGEYFCDALGLIYKVLKKNNAKIIGKWPTIEYNFESSKALLNKDYFVGLALDEDRQSEKTEKRIKKWISNILPQFHL</sequence>
<dbReference type="EMBL" id="CP032759">
    <property type="protein sequence ID" value="AYN24766.1"/>
    <property type="molecule type" value="Genomic_DNA"/>
</dbReference>
<gene>
    <name evidence="9" type="primary">fldA</name>
    <name evidence="9" type="ORF">D8S97_02255</name>
</gene>
<dbReference type="InterPro" id="IPR029039">
    <property type="entry name" value="Flavoprotein-like_sf"/>
</dbReference>
<comment type="cofactor">
    <cofactor evidence="1 7">
        <name>FMN</name>
        <dbReference type="ChEBI" id="CHEBI:58210"/>
    </cofactor>
</comment>
<dbReference type="PROSITE" id="PS50902">
    <property type="entry name" value="FLAVODOXIN_LIKE"/>
    <property type="match status" value="1"/>
</dbReference>
<dbReference type="GO" id="GO:0010181">
    <property type="term" value="F:FMN binding"/>
    <property type="evidence" value="ECO:0007669"/>
    <property type="project" value="UniProtKB-UniRule"/>
</dbReference>
<keyword evidence="4 7" id="KW-0285">Flavoprotein</keyword>
<dbReference type="OrthoDB" id="359268at2"/>
<dbReference type="Gene3D" id="3.40.50.360">
    <property type="match status" value="1"/>
</dbReference>
<name>A0A3G2I5R7_BUCRM</name>
<dbReference type="NCBIfam" id="NF006737">
    <property type="entry name" value="PRK09267.1-3"/>
    <property type="match status" value="1"/>
</dbReference>
<reference evidence="9 10" key="1">
    <citation type="submission" date="2018-10" db="EMBL/GenBank/DDBJ databases">
        <title>Genome sequence of the corn leaf aphid (Rhopalosiphum maidis Fitch).</title>
        <authorList>
            <person name="Chen W."/>
            <person name="Shakir S."/>
            <person name="Bigham M."/>
            <person name="Fei Z."/>
            <person name="Jander G."/>
        </authorList>
    </citation>
    <scope>NUCLEOTIDE SEQUENCE [LARGE SCALE GENOMIC DNA]</scope>
    <source>
        <strain evidence="9 10">BTI</strain>
    </source>
</reference>
<comment type="similarity">
    <text evidence="2 7">Belongs to the flavodoxin family.</text>
</comment>